<protein>
    <submittedName>
        <fullName evidence="1">Uncharacterized protein</fullName>
    </submittedName>
</protein>
<keyword evidence="2" id="KW-1185">Reference proteome</keyword>
<sequence length="62" mass="6994">MTFLGMSFRKQDISMSTAILLPANAQFIRIIDPTFEDLMNMEEETHSLADEISKDSFAALPI</sequence>
<accession>A0A0P1AUI3</accession>
<dbReference type="GeneID" id="36396022"/>
<dbReference type="EMBL" id="CCYD01001204">
    <property type="protein sequence ID" value="CEG44621.1"/>
    <property type="molecule type" value="Genomic_DNA"/>
</dbReference>
<dbReference type="RefSeq" id="XP_024580990.1">
    <property type="nucleotide sequence ID" value="XM_024730743.1"/>
</dbReference>
<dbReference type="Proteomes" id="UP000054928">
    <property type="component" value="Unassembled WGS sequence"/>
</dbReference>
<evidence type="ECO:0000313" key="2">
    <source>
        <dbReference type="Proteomes" id="UP000054928"/>
    </source>
</evidence>
<dbReference type="AlphaFoldDB" id="A0A0P1AUI3"/>
<name>A0A0P1AUI3_PLAHL</name>
<evidence type="ECO:0000313" key="1">
    <source>
        <dbReference type="EMBL" id="CEG44621.1"/>
    </source>
</evidence>
<reference evidence="2" key="1">
    <citation type="submission" date="2014-09" db="EMBL/GenBank/DDBJ databases">
        <authorList>
            <person name="Sharma Rahul"/>
            <person name="Thines Marco"/>
        </authorList>
    </citation>
    <scope>NUCLEOTIDE SEQUENCE [LARGE SCALE GENOMIC DNA]</scope>
</reference>
<organism evidence="1 2">
    <name type="scientific">Plasmopara halstedii</name>
    <name type="common">Downy mildew of sunflower</name>
    <dbReference type="NCBI Taxonomy" id="4781"/>
    <lineage>
        <taxon>Eukaryota</taxon>
        <taxon>Sar</taxon>
        <taxon>Stramenopiles</taxon>
        <taxon>Oomycota</taxon>
        <taxon>Peronosporomycetes</taxon>
        <taxon>Peronosporales</taxon>
        <taxon>Peronosporaceae</taxon>
        <taxon>Plasmopara</taxon>
    </lineage>
</organism>
<proteinExistence type="predicted"/>